<gene>
    <name evidence="1" type="ORF">G7024_11510</name>
</gene>
<dbReference type="Proteomes" id="UP001138621">
    <property type="component" value="Unassembled WGS sequence"/>
</dbReference>
<comment type="caution">
    <text evidence="1">The sequence shown here is derived from an EMBL/GenBank/DDBJ whole genome shotgun (WGS) entry which is preliminary data.</text>
</comment>
<proteinExistence type="predicted"/>
<evidence type="ECO:0000313" key="2">
    <source>
        <dbReference type="Proteomes" id="UP001138621"/>
    </source>
</evidence>
<accession>A0A0H3YZS6</accession>
<reference evidence="1" key="1">
    <citation type="submission" date="2020-02" db="EMBL/GenBank/DDBJ databases">
        <title>Synteny-based analysis reveals conserved mechanism for high triclosan tolerance in Pseudomonas, as well as instances of horizontal transfer.</title>
        <authorList>
            <person name="Mcfarland A.G."/>
            <person name="Bertucci H.K."/>
            <person name="Litmann E."/>
            <person name="Shen J."/>
            <person name="Huttenhower C."/>
            <person name="Hartmann E.M."/>
        </authorList>
    </citation>
    <scope>NUCLEOTIDE SEQUENCE</scope>
    <source>
        <strain evidence="1">109A1</strain>
    </source>
</reference>
<dbReference type="EMBL" id="JAAMRD010000008">
    <property type="protein sequence ID" value="MBA1305032.1"/>
    <property type="molecule type" value="Genomic_DNA"/>
</dbReference>
<organism evidence="1 2">
    <name type="scientific">Stutzerimonas stutzeri</name>
    <name type="common">Pseudomonas stutzeri</name>
    <dbReference type="NCBI Taxonomy" id="316"/>
    <lineage>
        <taxon>Bacteria</taxon>
        <taxon>Pseudomonadati</taxon>
        <taxon>Pseudomonadota</taxon>
        <taxon>Gammaproteobacteria</taxon>
        <taxon>Pseudomonadales</taxon>
        <taxon>Pseudomonadaceae</taxon>
        <taxon>Stutzerimonas</taxon>
    </lineage>
</organism>
<dbReference type="AlphaFoldDB" id="A0A0H3YZS6"/>
<protein>
    <submittedName>
        <fullName evidence="1">Uncharacterized protein</fullName>
    </submittedName>
</protein>
<sequence>MNLDWRLFYCSETSRPTTGAKPAPNLHVAHEDEPMLTEEALRTALEDTIQVLERTRRSFKSRELGQLRRRLIDLLEQLETDTGEKEEG</sequence>
<evidence type="ECO:0000313" key="1">
    <source>
        <dbReference type="EMBL" id="MBA1305032.1"/>
    </source>
</evidence>
<name>A0A0H3YZS6_STUST</name>